<sequence>MSTSIDHSDSTVASRWNRRTAEEFWIAHKEIPFFTRARNAIRDFKKTFPVFMKMDPALVNQLGKGSKEIVDRLDKYDKAVKVGSLSGERMEATRHQVFLDLANHMNCMERYVPEFFNIPSKK</sequence>
<accession>A0A9W9FYQ9</accession>
<gene>
    <name evidence="1" type="ORF">N7456_005551</name>
</gene>
<protein>
    <submittedName>
        <fullName evidence="1">Uncharacterized protein</fullName>
    </submittedName>
</protein>
<evidence type="ECO:0000313" key="2">
    <source>
        <dbReference type="Proteomes" id="UP001149165"/>
    </source>
</evidence>
<name>A0A9W9FYQ9_9EURO</name>
<dbReference type="AlphaFoldDB" id="A0A9W9FYQ9"/>
<dbReference type="Proteomes" id="UP001149165">
    <property type="component" value="Unassembled WGS sequence"/>
</dbReference>
<reference evidence="1" key="2">
    <citation type="journal article" date="2023" name="IMA Fungus">
        <title>Comparative genomic study of the Penicillium genus elucidates a diverse pangenome and 15 lateral gene transfer events.</title>
        <authorList>
            <person name="Petersen C."/>
            <person name="Sorensen T."/>
            <person name="Nielsen M.R."/>
            <person name="Sondergaard T.E."/>
            <person name="Sorensen J.L."/>
            <person name="Fitzpatrick D.A."/>
            <person name="Frisvad J.C."/>
            <person name="Nielsen K.L."/>
        </authorList>
    </citation>
    <scope>NUCLEOTIDE SEQUENCE</scope>
    <source>
        <strain evidence="1">IBT 30069</strain>
    </source>
</reference>
<organism evidence="1 2">
    <name type="scientific">Penicillium angulare</name>
    <dbReference type="NCBI Taxonomy" id="116970"/>
    <lineage>
        <taxon>Eukaryota</taxon>
        <taxon>Fungi</taxon>
        <taxon>Dikarya</taxon>
        <taxon>Ascomycota</taxon>
        <taxon>Pezizomycotina</taxon>
        <taxon>Eurotiomycetes</taxon>
        <taxon>Eurotiomycetidae</taxon>
        <taxon>Eurotiales</taxon>
        <taxon>Aspergillaceae</taxon>
        <taxon>Penicillium</taxon>
    </lineage>
</organism>
<comment type="caution">
    <text evidence="1">The sequence shown here is derived from an EMBL/GenBank/DDBJ whole genome shotgun (WGS) entry which is preliminary data.</text>
</comment>
<reference evidence="1" key="1">
    <citation type="submission" date="2022-11" db="EMBL/GenBank/DDBJ databases">
        <authorList>
            <person name="Petersen C."/>
        </authorList>
    </citation>
    <scope>NUCLEOTIDE SEQUENCE</scope>
    <source>
        <strain evidence="1">IBT 30069</strain>
    </source>
</reference>
<evidence type="ECO:0000313" key="1">
    <source>
        <dbReference type="EMBL" id="KAJ5108876.1"/>
    </source>
</evidence>
<proteinExistence type="predicted"/>
<keyword evidence="2" id="KW-1185">Reference proteome</keyword>
<dbReference type="EMBL" id="JAPQKH010000003">
    <property type="protein sequence ID" value="KAJ5108876.1"/>
    <property type="molecule type" value="Genomic_DNA"/>
</dbReference>